<keyword evidence="5" id="KW-1185">Reference proteome</keyword>
<dbReference type="RefSeq" id="WP_185345875.1">
    <property type="nucleotide sequence ID" value="NZ_JAASTU010000008.1"/>
</dbReference>
<gene>
    <name evidence="4" type="ORF">HCJ59_02260</name>
</gene>
<dbReference type="InterPro" id="IPR028939">
    <property type="entry name" value="P5C_Rdtase_cat_N"/>
</dbReference>
<feature type="coiled-coil region" evidence="2">
    <location>
        <begin position="188"/>
        <end position="215"/>
    </location>
</feature>
<dbReference type="EMBL" id="JAASUB010000002">
    <property type="protein sequence ID" value="MBC1508734.1"/>
    <property type="molecule type" value="Genomic_DNA"/>
</dbReference>
<evidence type="ECO:0000313" key="4">
    <source>
        <dbReference type="EMBL" id="MBC1508734.1"/>
    </source>
</evidence>
<evidence type="ECO:0000256" key="1">
    <source>
        <dbReference type="ARBA" id="ARBA00023002"/>
    </source>
</evidence>
<dbReference type="SUPFAM" id="SSF51735">
    <property type="entry name" value="NAD(P)-binding Rossmann-fold domains"/>
    <property type="match status" value="1"/>
</dbReference>
<proteinExistence type="predicted"/>
<dbReference type="PANTHER" id="PTHR14239:SF10">
    <property type="entry name" value="REDUCTASE"/>
    <property type="match status" value="1"/>
</dbReference>
<dbReference type="InterPro" id="IPR051267">
    <property type="entry name" value="STEAP_metalloreductase"/>
</dbReference>
<name>A0ABR6SSY9_9LIST</name>
<organism evidence="4 5">
    <name type="scientific">Listeria immobilis</name>
    <dbReference type="NCBI Taxonomy" id="2713502"/>
    <lineage>
        <taxon>Bacteria</taxon>
        <taxon>Bacillati</taxon>
        <taxon>Bacillota</taxon>
        <taxon>Bacilli</taxon>
        <taxon>Bacillales</taxon>
        <taxon>Listeriaceae</taxon>
        <taxon>Listeria</taxon>
    </lineage>
</organism>
<reference evidence="4 5" key="1">
    <citation type="submission" date="2020-03" db="EMBL/GenBank/DDBJ databases">
        <title>Soil Listeria distribution.</title>
        <authorList>
            <person name="Liao J."/>
            <person name="Wiedmann M."/>
        </authorList>
    </citation>
    <scope>NUCLEOTIDE SEQUENCE [LARGE SCALE GENOMIC DNA]</scope>
    <source>
        <strain evidence="4 5">FSL L7-1515</strain>
    </source>
</reference>
<dbReference type="PANTHER" id="PTHR14239">
    <property type="entry name" value="DUDULIN-RELATED"/>
    <property type="match status" value="1"/>
</dbReference>
<keyword evidence="1" id="KW-0560">Oxidoreductase</keyword>
<accession>A0ABR6SSY9</accession>
<dbReference type="Pfam" id="PF03807">
    <property type="entry name" value="F420_oxidored"/>
    <property type="match status" value="1"/>
</dbReference>
<dbReference type="Proteomes" id="UP000587800">
    <property type="component" value="Unassembled WGS sequence"/>
</dbReference>
<sequence>MKIGIIGAGPIGTTLSNKLSENGHEVKIADVRSIERLKNKTFSGKAVDVEDVIVDIDMLILSIPTFVIPSIDRIIAQVAKEVIIVDTSNYYPFRDDKIEAIEKGEVESIWVSQQIGRDVVKAFNNLLAYTLANKGTHQDDKNRIAIAVSGNNIVEKEKVMHIVNEVGFDVVDNGDLNNSWRAQPGTPAYCTELTKEELKEALEKANKEKAPSLREKVIASFSPDFNHEDIVNLNRKIYNEK</sequence>
<evidence type="ECO:0000259" key="3">
    <source>
        <dbReference type="Pfam" id="PF03807"/>
    </source>
</evidence>
<feature type="domain" description="Pyrroline-5-carboxylate reductase catalytic N-terminal" evidence="3">
    <location>
        <begin position="2"/>
        <end position="90"/>
    </location>
</feature>
<comment type="caution">
    <text evidence="4">The sequence shown here is derived from an EMBL/GenBank/DDBJ whole genome shotgun (WGS) entry which is preliminary data.</text>
</comment>
<keyword evidence="2" id="KW-0175">Coiled coil</keyword>
<dbReference type="Gene3D" id="3.40.50.720">
    <property type="entry name" value="NAD(P)-binding Rossmann-like Domain"/>
    <property type="match status" value="1"/>
</dbReference>
<evidence type="ECO:0000313" key="5">
    <source>
        <dbReference type="Proteomes" id="UP000587800"/>
    </source>
</evidence>
<evidence type="ECO:0000256" key="2">
    <source>
        <dbReference type="SAM" id="Coils"/>
    </source>
</evidence>
<protein>
    <submittedName>
        <fullName evidence="4">NAD(P)-binding domain-containing protein</fullName>
    </submittedName>
</protein>
<dbReference type="InterPro" id="IPR036291">
    <property type="entry name" value="NAD(P)-bd_dom_sf"/>
</dbReference>